<dbReference type="Pfam" id="PF05461">
    <property type="entry name" value="ApoL"/>
    <property type="match status" value="1"/>
</dbReference>
<organism evidence="3 4">
    <name type="scientific">Octodon degus</name>
    <name type="common">Degu</name>
    <name type="synonym">Sciurus degus</name>
    <dbReference type="NCBI Taxonomy" id="10160"/>
    <lineage>
        <taxon>Eukaryota</taxon>
        <taxon>Metazoa</taxon>
        <taxon>Chordata</taxon>
        <taxon>Craniata</taxon>
        <taxon>Vertebrata</taxon>
        <taxon>Euteleostomi</taxon>
        <taxon>Mammalia</taxon>
        <taxon>Eutheria</taxon>
        <taxon>Euarchontoglires</taxon>
        <taxon>Glires</taxon>
        <taxon>Rodentia</taxon>
        <taxon>Hystricomorpha</taxon>
        <taxon>Octodontidae</taxon>
        <taxon>Octodon</taxon>
    </lineage>
</organism>
<evidence type="ECO:0000256" key="1">
    <source>
        <dbReference type="ARBA" id="ARBA00010090"/>
    </source>
</evidence>
<dbReference type="InParanoid" id="A0A6P6ERC6"/>
<dbReference type="RefSeq" id="XP_023574831.1">
    <property type="nucleotide sequence ID" value="XM_023719063.1"/>
</dbReference>
<dbReference type="PANTHER" id="PTHR14096:SF27">
    <property type="entry name" value="APOLIPOPROTEIN L2"/>
    <property type="match status" value="1"/>
</dbReference>
<reference evidence="4" key="1">
    <citation type="submission" date="2025-08" db="UniProtKB">
        <authorList>
            <consortium name="RefSeq"/>
        </authorList>
    </citation>
    <scope>IDENTIFICATION</scope>
</reference>
<dbReference type="PANTHER" id="PTHR14096">
    <property type="entry name" value="APOLIPOPROTEIN L"/>
    <property type="match status" value="1"/>
</dbReference>
<feature type="coiled-coil region" evidence="2">
    <location>
        <begin position="294"/>
        <end position="328"/>
    </location>
</feature>
<dbReference type="GO" id="GO:0016020">
    <property type="term" value="C:membrane"/>
    <property type="evidence" value="ECO:0007669"/>
    <property type="project" value="TreeGrafter"/>
</dbReference>
<sequence>MTHTLSPESKHFIENICEYLHRAVDEECLQILLTHDKVWQIFTAEAKLSSYEAEMLHDVLYEHTMILTAEDRDKLQRNLWARNKFLEMFPQVKTELEECVQKLHALADQVDQVHRDCTISSSATSSTGTGSGTRTLLGLALTPFRVGSSFLLSAAGLGQGALTPAANPATIMREQRGPGAAEAEARHLMSTSKEKVKEFVDAMNKIEPRVPHASVNNLIEAIRRCGIKRERAYSDLVADVIHFITSWGTASHLVQQIIGAIVLAVKRVGITGMVTTVFSLLGDLYHTVHDSRDWQESTRAAEELRKKANMLERKLEELTEIHESLRSDLTQ</sequence>
<dbReference type="GO" id="GO:0042157">
    <property type="term" value="P:lipoprotein metabolic process"/>
    <property type="evidence" value="ECO:0007669"/>
    <property type="project" value="InterPro"/>
</dbReference>
<proteinExistence type="inferred from homology"/>
<name>A0A6P6ERC6_OCTDE</name>
<comment type="similarity">
    <text evidence="1">Belongs to the apolipoprotein L family.</text>
</comment>
<dbReference type="Proteomes" id="UP000515203">
    <property type="component" value="Unplaced"/>
</dbReference>
<dbReference type="GeneID" id="111817618"/>
<accession>A0A6P6ERC6</accession>
<dbReference type="InterPro" id="IPR008405">
    <property type="entry name" value="ApoL"/>
</dbReference>
<dbReference type="GO" id="GO:0006869">
    <property type="term" value="P:lipid transport"/>
    <property type="evidence" value="ECO:0007669"/>
    <property type="project" value="InterPro"/>
</dbReference>
<dbReference type="GO" id="GO:0005576">
    <property type="term" value="C:extracellular region"/>
    <property type="evidence" value="ECO:0007669"/>
    <property type="project" value="InterPro"/>
</dbReference>
<keyword evidence="3" id="KW-1185">Reference proteome</keyword>
<gene>
    <name evidence="4" type="primary">LOC111817618</name>
</gene>
<dbReference type="GO" id="GO:0008289">
    <property type="term" value="F:lipid binding"/>
    <property type="evidence" value="ECO:0007669"/>
    <property type="project" value="InterPro"/>
</dbReference>
<evidence type="ECO:0000313" key="4">
    <source>
        <dbReference type="RefSeq" id="XP_023574831.1"/>
    </source>
</evidence>
<protein>
    <submittedName>
        <fullName evidence="4">Apolipoprotein L3-like</fullName>
    </submittedName>
</protein>
<evidence type="ECO:0000256" key="2">
    <source>
        <dbReference type="SAM" id="Coils"/>
    </source>
</evidence>
<dbReference type="OrthoDB" id="9629949at2759"/>
<keyword evidence="2" id="KW-0175">Coiled coil</keyword>
<dbReference type="AlphaFoldDB" id="A0A6P6ERC6"/>
<evidence type="ECO:0000313" key="3">
    <source>
        <dbReference type="Proteomes" id="UP000515203"/>
    </source>
</evidence>